<dbReference type="Proteomes" id="UP000596742">
    <property type="component" value="Unassembled WGS sequence"/>
</dbReference>
<proteinExistence type="predicted"/>
<dbReference type="OrthoDB" id="10045365at2759"/>
<reference evidence="8" key="1">
    <citation type="submission" date="2018-11" db="EMBL/GenBank/DDBJ databases">
        <authorList>
            <person name="Alioto T."/>
            <person name="Alioto T."/>
        </authorList>
    </citation>
    <scope>NUCLEOTIDE SEQUENCE</scope>
</reference>
<evidence type="ECO:0000256" key="2">
    <source>
        <dbReference type="ARBA" id="ARBA00023157"/>
    </source>
</evidence>
<evidence type="ECO:0000259" key="7">
    <source>
        <dbReference type="PROSITE" id="PS50835"/>
    </source>
</evidence>
<dbReference type="SMART" id="SM00181">
    <property type="entry name" value="EGF"/>
    <property type="match status" value="3"/>
</dbReference>
<dbReference type="InterPro" id="IPR036179">
    <property type="entry name" value="Ig-like_dom_sf"/>
</dbReference>
<keyword evidence="9" id="KW-1185">Reference proteome</keyword>
<name>A0A8B6EMQ8_MYTGA</name>
<evidence type="ECO:0000256" key="5">
    <source>
        <dbReference type="SAM" id="SignalP"/>
    </source>
</evidence>
<dbReference type="GO" id="GO:0005576">
    <property type="term" value="C:extracellular region"/>
    <property type="evidence" value="ECO:0007669"/>
    <property type="project" value="TreeGrafter"/>
</dbReference>
<evidence type="ECO:0000313" key="8">
    <source>
        <dbReference type="EMBL" id="VDI36662.1"/>
    </source>
</evidence>
<evidence type="ECO:0000313" key="9">
    <source>
        <dbReference type="Proteomes" id="UP000596742"/>
    </source>
</evidence>
<feature type="disulfide bond" evidence="4">
    <location>
        <begin position="499"/>
        <end position="508"/>
    </location>
</feature>
<dbReference type="GO" id="GO:0038100">
    <property type="term" value="F:nodal binding"/>
    <property type="evidence" value="ECO:0007669"/>
    <property type="project" value="TreeGrafter"/>
</dbReference>
<feature type="domain" description="Ig-like" evidence="7">
    <location>
        <begin position="177"/>
        <end position="264"/>
    </location>
</feature>
<dbReference type="FunFam" id="2.60.40.10:FF:000032">
    <property type="entry name" value="palladin isoform X1"/>
    <property type="match status" value="1"/>
</dbReference>
<evidence type="ECO:0000256" key="3">
    <source>
        <dbReference type="ARBA" id="ARBA00023319"/>
    </source>
</evidence>
<dbReference type="GO" id="GO:0009952">
    <property type="term" value="P:anterior/posterior pattern specification"/>
    <property type="evidence" value="ECO:0007669"/>
    <property type="project" value="TreeGrafter"/>
</dbReference>
<feature type="domain" description="EGF-like" evidence="6">
    <location>
        <begin position="478"/>
        <end position="509"/>
    </location>
</feature>
<dbReference type="InterPro" id="IPR000742">
    <property type="entry name" value="EGF"/>
</dbReference>
<feature type="chain" id="PRO_5032787898" evidence="5">
    <location>
        <begin position="26"/>
        <end position="523"/>
    </location>
</feature>
<dbReference type="GO" id="GO:0038092">
    <property type="term" value="P:nodal signaling pathway"/>
    <property type="evidence" value="ECO:0007669"/>
    <property type="project" value="TreeGrafter"/>
</dbReference>
<feature type="signal peptide" evidence="5">
    <location>
        <begin position="1"/>
        <end position="25"/>
    </location>
</feature>
<keyword evidence="4" id="KW-0245">EGF-like domain</keyword>
<dbReference type="GO" id="GO:0009986">
    <property type="term" value="C:cell surface"/>
    <property type="evidence" value="ECO:0007669"/>
    <property type="project" value="TreeGrafter"/>
</dbReference>
<dbReference type="PROSITE" id="PS01186">
    <property type="entry name" value="EGF_2"/>
    <property type="match status" value="2"/>
</dbReference>
<dbReference type="SUPFAM" id="SSF57196">
    <property type="entry name" value="EGF/Laminin"/>
    <property type="match status" value="1"/>
</dbReference>
<organism evidence="8 9">
    <name type="scientific">Mytilus galloprovincialis</name>
    <name type="common">Mediterranean mussel</name>
    <dbReference type="NCBI Taxonomy" id="29158"/>
    <lineage>
        <taxon>Eukaryota</taxon>
        <taxon>Metazoa</taxon>
        <taxon>Spiralia</taxon>
        <taxon>Lophotrochozoa</taxon>
        <taxon>Mollusca</taxon>
        <taxon>Bivalvia</taxon>
        <taxon>Autobranchia</taxon>
        <taxon>Pteriomorphia</taxon>
        <taxon>Mytilida</taxon>
        <taxon>Mytiloidea</taxon>
        <taxon>Mytilidae</taxon>
        <taxon>Mytilinae</taxon>
        <taxon>Mytilus</taxon>
    </lineage>
</organism>
<dbReference type="PANTHER" id="PTHR14949:SF54">
    <property type="entry name" value="VWFD DOMAIN-CONTAINING PROTEIN"/>
    <property type="match status" value="1"/>
</dbReference>
<dbReference type="PROSITE" id="PS00022">
    <property type="entry name" value="EGF_1"/>
    <property type="match status" value="2"/>
</dbReference>
<accession>A0A8B6EMQ8</accession>
<dbReference type="SUPFAM" id="SSF48726">
    <property type="entry name" value="Immunoglobulin"/>
    <property type="match status" value="1"/>
</dbReference>
<dbReference type="PROSITE" id="PS50026">
    <property type="entry name" value="EGF_3"/>
    <property type="match status" value="2"/>
</dbReference>
<dbReference type="Pfam" id="PF13927">
    <property type="entry name" value="Ig_3"/>
    <property type="match status" value="1"/>
</dbReference>
<protein>
    <submittedName>
        <fullName evidence="8">Uncharacterized protein</fullName>
    </submittedName>
</protein>
<evidence type="ECO:0000259" key="6">
    <source>
        <dbReference type="PROSITE" id="PS50026"/>
    </source>
</evidence>
<dbReference type="PANTHER" id="PTHR14949">
    <property type="entry name" value="EGF-LIKE-DOMAIN, MULTIPLE 7, 8"/>
    <property type="match status" value="1"/>
</dbReference>
<dbReference type="InterPro" id="IPR007110">
    <property type="entry name" value="Ig-like_dom"/>
</dbReference>
<comment type="caution">
    <text evidence="8">The sequence shown here is derived from an EMBL/GenBank/DDBJ whole genome shotgun (WGS) entry which is preliminary data.</text>
</comment>
<dbReference type="Gene3D" id="2.10.25.10">
    <property type="entry name" value="Laminin"/>
    <property type="match status" value="3"/>
</dbReference>
<dbReference type="SMART" id="SM00408">
    <property type="entry name" value="IGc2"/>
    <property type="match status" value="1"/>
</dbReference>
<feature type="disulfide bond" evidence="4">
    <location>
        <begin position="482"/>
        <end position="492"/>
    </location>
</feature>
<evidence type="ECO:0000256" key="4">
    <source>
        <dbReference type="PROSITE-ProRule" id="PRU00076"/>
    </source>
</evidence>
<dbReference type="InterPro" id="IPR050969">
    <property type="entry name" value="Dev_Signal_Modulators"/>
</dbReference>
<dbReference type="InterPro" id="IPR003598">
    <property type="entry name" value="Ig_sub2"/>
</dbReference>
<gene>
    <name evidence="8" type="ORF">MGAL_10B078791</name>
</gene>
<keyword evidence="2 4" id="KW-1015">Disulfide bond</keyword>
<dbReference type="SMART" id="SM00409">
    <property type="entry name" value="IG"/>
    <property type="match status" value="1"/>
</dbReference>
<dbReference type="AlphaFoldDB" id="A0A8B6EMQ8"/>
<dbReference type="GO" id="GO:0007368">
    <property type="term" value="P:determination of left/right symmetry"/>
    <property type="evidence" value="ECO:0007669"/>
    <property type="project" value="TreeGrafter"/>
</dbReference>
<feature type="domain" description="EGF-like" evidence="6">
    <location>
        <begin position="414"/>
        <end position="446"/>
    </location>
</feature>
<dbReference type="Gene3D" id="2.60.40.10">
    <property type="entry name" value="Immunoglobulins"/>
    <property type="match status" value="1"/>
</dbReference>
<sequence length="523" mass="57424">MIKMYTDLWIIISIICVILSANVNSYNHIAVQDSGCADGSRIGLYGHDNIVTCQGKWKGHINNSSHLCAAGWKVCSYEDTDLLGTISWEEAISVEGCYSMNAAQDGGKCQKCAEDYGQDDMAGIGRGCPHQNFGQTSCIRGGRIDSSCCVDSHFQQACHYKPNIHGVVCCKLPSRKPKIVVKPKSKIEVNTGLIFLLTCQATGSPAPRVQWYKDGTQIPVTNNRIQTLPSGDLLVTLAKKSDTGLYSCEVINTEGMDMASSQVIVREYSSGCKDGTTEGLDLHRDVHACSGKWEGHVRKGKSLCKKGWKVCNPTDREVLHGLTWLDMLDLQGCYAYNAAMRKGQCKKCRERNMAGFGRNCGKLRYQRKRQSCLATGRVDVFKKSEASSGCFYKEGVTSGVLCCKRKSRKSKKKPSAVCSSKCLNGGKCMAHNYCQCPSGYKGAVCQIPICRYGCGDFGECIKPGVCQCKDGFTGKNCHRKVCKQTCLNGGRCVKHKCRCSSGFDGKHCQRKSTVLSKLNRTER</sequence>
<dbReference type="GO" id="GO:0070697">
    <property type="term" value="F:activin receptor binding"/>
    <property type="evidence" value="ECO:0007669"/>
    <property type="project" value="TreeGrafter"/>
</dbReference>
<comment type="caution">
    <text evidence="4">Lacks conserved residue(s) required for the propagation of feature annotation.</text>
</comment>
<keyword evidence="1 5" id="KW-0732">Signal</keyword>
<dbReference type="PROSITE" id="PS50835">
    <property type="entry name" value="IG_LIKE"/>
    <property type="match status" value="1"/>
</dbReference>
<keyword evidence="3" id="KW-0393">Immunoglobulin domain</keyword>
<evidence type="ECO:0000256" key="1">
    <source>
        <dbReference type="ARBA" id="ARBA00022729"/>
    </source>
</evidence>
<dbReference type="GO" id="GO:0007507">
    <property type="term" value="P:heart development"/>
    <property type="evidence" value="ECO:0007669"/>
    <property type="project" value="TreeGrafter"/>
</dbReference>
<feature type="disulfide bond" evidence="4">
    <location>
        <begin position="436"/>
        <end position="445"/>
    </location>
</feature>
<dbReference type="InterPro" id="IPR013783">
    <property type="entry name" value="Ig-like_fold"/>
</dbReference>
<dbReference type="EMBL" id="UYJE01005353">
    <property type="protein sequence ID" value="VDI36662.1"/>
    <property type="molecule type" value="Genomic_DNA"/>
</dbReference>
<dbReference type="InterPro" id="IPR003599">
    <property type="entry name" value="Ig_sub"/>
</dbReference>
<feature type="disulfide bond" evidence="4">
    <location>
        <begin position="418"/>
        <end position="428"/>
    </location>
</feature>